<evidence type="ECO:0000313" key="3">
    <source>
        <dbReference type="Proteomes" id="UP000583944"/>
    </source>
</evidence>
<proteinExistence type="predicted"/>
<organism evidence="2 3">
    <name type="scientific">Trypanosoma cruzi</name>
    <dbReference type="NCBI Taxonomy" id="5693"/>
    <lineage>
        <taxon>Eukaryota</taxon>
        <taxon>Discoba</taxon>
        <taxon>Euglenozoa</taxon>
        <taxon>Kinetoplastea</taxon>
        <taxon>Metakinetoplastina</taxon>
        <taxon>Trypanosomatida</taxon>
        <taxon>Trypanosomatidae</taxon>
        <taxon>Trypanosoma</taxon>
        <taxon>Schizotrypanum</taxon>
    </lineage>
</organism>
<dbReference type="Proteomes" id="UP000583944">
    <property type="component" value="Unassembled WGS sequence"/>
</dbReference>
<feature type="transmembrane region" description="Helical" evidence="1">
    <location>
        <begin position="136"/>
        <end position="158"/>
    </location>
</feature>
<dbReference type="EMBL" id="JABDHM010000042">
    <property type="protein sequence ID" value="KAF5221063.1"/>
    <property type="molecule type" value="Genomic_DNA"/>
</dbReference>
<evidence type="ECO:0000256" key="1">
    <source>
        <dbReference type="SAM" id="Phobius"/>
    </source>
</evidence>
<accession>A0A7J6Y397</accession>
<evidence type="ECO:0000313" key="2">
    <source>
        <dbReference type="EMBL" id="KAF5221063.1"/>
    </source>
</evidence>
<comment type="caution">
    <text evidence="2">The sequence shown here is derived from an EMBL/GenBank/DDBJ whole genome shotgun (WGS) entry which is preliminary data.</text>
</comment>
<gene>
    <name evidence="2" type="ORF">ECC02_005930</name>
</gene>
<reference evidence="2 3" key="1">
    <citation type="journal article" date="2019" name="Genome Biol. Evol.">
        <title>Nanopore Sequencing Significantly Improves Genome Assembly of the Protozoan Parasite Trypanosoma cruzi.</title>
        <authorList>
            <person name="Diaz-Viraque F."/>
            <person name="Pita S."/>
            <person name="Greif G."/>
            <person name="de Souza R.C.M."/>
            <person name="Iraola G."/>
            <person name="Robello C."/>
        </authorList>
    </citation>
    <scope>NUCLEOTIDE SEQUENCE [LARGE SCALE GENOMIC DNA]</scope>
    <source>
        <strain evidence="2 3">Berenice</strain>
    </source>
</reference>
<name>A0A7J6Y397_TRYCR</name>
<keyword evidence="1" id="KW-0812">Transmembrane</keyword>
<keyword evidence="1" id="KW-0472">Membrane</keyword>
<feature type="transmembrane region" description="Helical" evidence="1">
    <location>
        <begin position="6"/>
        <end position="29"/>
    </location>
</feature>
<protein>
    <submittedName>
        <fullName evidence="2">Uncharacterized protein</fullName>
    </submittedName>
</protein>
<dbReference type="VEuPathDB" id="TriTrypDB:BCY84_14462"/>
<dbReference type="AlphaFoldDB" id="A0A7J6Y397"/>
<sequence length="228" mass="25911">MTILFSLIYVLLLLLFYIYIYIYICFYFFKISHPFHNKQIKRCQGKRRKGLLLLFFVCVCAVFLFLLHYSRILLTTPMTLSALICEAITRMDPWTILLAALVQQLFSMVWFGLIVKTVADYYLAADKGVRRVEHIVYRYSPVFCCITTFAAGAARAVAVHTIITVCNGKGLCDYQTAGVVVALLTCINQHQFFSCQRPLPLLLTECGYEFAAALLASVCCLGMQTFVL</sequence>
<feature type="transmembrane region" description="Helical" evidence="1">
    <location>
        <begin position="50"/>
        <end position="74"/>
    </location>
</feature>
<dbReference type="VEuPathDB" id="TriTrypDB:ECC02_005930"/>
<keyword evidence="1" id="KW-1133">Transmembrane helix</keyword>
<feature type="transmembrane region" description="Helical" evidence="1">
    <location>
        <begin position="94"/>
        <end position="115"/>
    </location>
</feature>